<evidence type="ECO:0000256" key="1">
    <source>
        <dbReference type="PROSITE-ProRule" id="PRU00339"/>
    </source>
</evidence>
<evidence type="ECO:0000259" key="3">
    <source>
        <dbReference type="Pfam" id="PF13283"/>
    </source>
</evidence>
<dbReference type="Proteomes" id="UP000033664">
    <property type="component" value="Unassembled WGS sequence"/>
</dbReference>
<dbReference type="Gene3D" id="1.25.40.10">
    <property type="entry name" value="Tetratricopeptide repeat domain"/>
    <property type="match status" value="2"/>
</dbReference>
<dbReference type="PROSITE" id="PS50005">
    <property type="entry name" value="TPR"/>
    <property type="match status" value="1"/>
</dbReference>
<accession>A0A0F4PJY4</accession>
<dbReference type="InterPro" id="IPR011990">
    <property type="entry name" value="TPR-like_helical_dom_sf"/>
</dbReference>
<dbReference type="AlphaFoldDB" id="A0A0F4PJY4"/>
<evidence type="ECO:0000256" key="2">
    <source>
        <dbReference type="SAM" id="SignalP"/>
    </source>
</evidence>
<dbReference type="RefSeq" id="WP_045980030.1">
    <property type="nucleotide sequence ID" value="NZ_JXXY01000015.1"/>
</dbReference>
<feature type="signal peptide" evidence="2">
    <location>
        <begin position="1"/>
        <end position="16"/>
    </location>
</feature>
<name>A0A0F4PJY4_9GAMM</name>
<feature type="repeat" description="TPR" evidence="1">
    <location>
        <begin position="34"/>
        <end position="67"/>
    </location>
</feature>
<protein>
    <recommendedName>
        <fullName evidence="3">Bacteriophage N4 adsorption protein A C-terminal domain-containing protein</fullName>
    </recommendedName>
</protein>
<organism evidence="4 5">
    <name type="scientific">Pseudoalteromonas ruthenica</name>
    <dbReference type="NCBI Taxonomy" id="151081"/>
    <lineage>
        <taxon>Bacteria</taxon>
        <taxon>Pseudomonadati</taxon>
        <taxon>Pseudomonadota</taxon>
        <taxon>Gammaproteobacteria</taxon>
        <taxon>Alteromonadales</taxon>
        <taxon>Pseudoalteromonadaceae</taxon>
        <taxon>Pseudoalteromonas</taxon>
    </lineage>
</organism>
<dbReference type="Pfam" id="PF13283">
    <property type="entry name" value="NfrA_C"/>
    <property type="match status" value="1"/>
</dbReference>
<evidence type="ECO:0000313" key="4">
    <source>
        <dbReference type="EMBL" id="KJZ00396.1"/>
    </source>
</evidence>
<feature type="chain" id="PRO_5002474250" description="Bacteriophage N4 adsorption protein A C-terminal domain-containing protein" evidence="2">
    <location>
        <begin position="17"/>
        <end position="992"/>
    </location>
</feature>
<proteinExistence type="predicted"/>
<keyword evidence="1" id="KW-0802">TPR repeat</keyword>
<dbReference type="InterPro" id="IPR025137">
    <property type="entry name" value="NfrA_C"/>
</dbReference>
<sequence length="992" mass="115031">MKLLWLFLLTSMTALSAPSFEAGKGYPEHTQFLLYPYVDMAYRYIDEGRYELANEELNKALAVTPNNPYVVERLLFVAAQQQHWPQLSKLIDQYQQVLMGQRKWREVLLHFQQLGLKHQAELFIVYTDKLLADERFSITQRTELAALSAQMISERARAQFIHRVITRYGLEEVRPAYCFALLNEKKYDAVASCINDITHLEQQASVRKHLIQALLGAQHFKVASEQFSLYQQHAVLSEQERRQWLQAAIYNKDWSLALTLNAALPRAISRLLQRADIAMQAQQPEVLSRTISALSEAELNIEQEQQLLVLMAYASTYSQQWRQRLYDYSLQHAENDEFWRSRAVQVAQAMEDDRQWLAIFEAQQSLSEAQQRQLAIGYEKVGNEDKAYQQWLLLARLYPQRLSYAKQASHRAIQRQQYELVTHILAPFWPFSQQQDQDAELTYRYLQSLKKTQPDTLSDALALAQSRQASPAQRQTLMSFASAIGECQLAAQWLVEPAKEQALQQLGYCFIERDKERAYALFQAALATNPSSTESRVQLAHLSEVLGLHVRAYEYWLELDSQLTEQPHFFNAIASALKVDEYTQAMTWLHRLVRLHEPKTISFYQLQLQLARYVNDLYTQEKSLVWLLENHPDVSEQIALARLYWRQGKAQQTFALLSDIERQPTETLALHTQAELAYLYIDVGRAAKAAPLMQHYLANQPDLYPMHQQLAYSYVVTNELDNALHHATIAATNMDTMELAQEPKQQLKRLRRDLLAQSRWLLQAQFGEQLRPIDIGATSQSLRYGGFIELRYSKYLQHHWRAQDTHQWYARAFVQKDSQQHDSTLALGYSWQPLASLDLQFAIEPQWQLRNNDVDILLKAATDLFSLGGNTRDWQTDAQGWLQQSLYLEAAHWLKSGRDAQFAQYQGGYHFKLHTQNQQALTWQPYVNGQWTRSSERQDTRVGAGVGVHWWSGGDDITAYRRQASLKLLVQHVLNGEREGDNVASLNLEWSW</sequence>
<dbReference type="PATRIC" id="fig|151081.8.peg.2886"/>
<keyword evidence="2" id="KW-0732">Signal</keyword>
<dbReference type="GeneID" id="58228190"/>
<dbReference type="eggNOG" id="COG4783">
    <property type="taxonomic scope" value="Bacteria"/>
</dbReference>
<dbReference type="OrthoDB" id="7312176at2"/>
<dbReference type="SUPFAM" id="SSF48452">
    <property type="entry name" value="TPR-like"/>
    <property type="match status" value="2"/>
</dbReference>
<feature type="domain" description="Bacteriophage N4 adsorption protein A C-terminal" evidence="3">
    <location>
        <begin position="823"/>
        <end position="981"/>
    </location>
</feature>
<evidence type="ECO:0000313" key="5">
    <source>
        <dbReference type="Proteomes" id="UP000033664"/>
    </source>
</evidence>
<gene>
    <name evidence="4" type="ORF">TW72_06800</name>
</gene>
<keyword evidence="5" id="KW-1185">Reference proteome</keyword>
<comment type="caution">
    <text evidence="4">The sequence shown here is derived from an EMBL/GenBank/DDBJ whole genome shotgun (WGS) entry which is preliminary data.</text>
</comment>
<reference evidence="4 5" key="1">
    <citation type="journal article" date="2015" name="BMC Genomics">
        <title>Genome mining reveals unlocked bioactive potential of marine Gram-negative bacteria.</title>
        <authorList>
            <person name="Machado H."/>
            <person name="Sonnenschein E.C."/>
            <person name="Melchiorsen J."/>
            <person name="Gram L."/>
        </authorList>
    </citation>
    <scope>NUCLEOTIDE SEQUENCE [LARGE SCALE GENOMIC DNA]</scope>
    <source>
        <strain evidence="4 5">S3137</strain>
    </source>
</reference>
<dbReference type="InterPro" id="IPR019734">
    <property type="entry name" value="TPR_rpt"/>
</dbReference>
<dbReference type="EMBL" id="JXXZ01000006">
    <property type="protein sequence ID" value="KJZ00396.1"/>
    <property type="molecule type" value="Genomic_DNA"/>
</dbReference>